<accession>A0A2J5PPQ3</accession>
<evidence type="ECO:0000313" key="1">
    <source>
        <dbReference type="EMBL" id="PLO68059.1"/>
    </source>
</evidence>
<protein>
    <submittedName>
        <fullName evidence="1">Uncharacterized protein</fullName>
    </submittedName>
</protein>
<sequence length="66" mass="7776">MTCSVCEKQPRQRRQPPLECMKYIPEEQGEYMSLNGRGTKESYYICTECGHKWLHETGNYGMGWQP</sequence>
<evidence type="ECO:0000313" key="2">
    <source>
        <dbReference type="Proteomes" id="UP000234667"/>
    </source>
</evidence>
<gene>
    <name evidence="1" type="ORF">CWN49_17325</name>
</gene>
<comment type="caution">
    <text evidence="1">The sequence shown here is derived from an EMBL/GenBank/DDBJ whole genome shotgun (WGS) entry which is preliminary data.</text>
</comment>
<proteinExistence type="predicted"/>
<dbReference type="EMBL" id="PIDR01000541">
    <property type="protein sequence ID" value="PLO68059.1"/>
    <property type="molecule type" value="Genomic_DNA"/>
</dbReference>
<dbReference type="AlphaFoldDB" id="A0A2J5PPQ3"/>
<reference evidence="1 2" key="1">
    <citation type="submission" date="2017-11" db="EMBL/GenBank/DDBJ databases">
        <authorList>
            <person name="Han C.G."/>
        </authorList>
    </citation>
    <scope>NUCLEOTIDE SEQUENCE [LARGE SCALE GENOMIC DNA]</scope>
    <source>
        <strain evidence="1 2">A10</strain>
    </source>
</reference>
<name>A0A2J5PPQ3_9ENTR</name>
<reference evidence="1 2" key="2">
    <citation type="submission" date="2018-01" db="EMBL/GenBank/DDBJ databases">
        <title>Genomic study of Klebsiella pneumoniae.</title>
        <authorList>
            <person name="Yang Y."/>
            <person name="Bicalho R."/>
        </authorList>
    </citation>
    <scope>NUCLEOTIDE SEQUENCE [LARGE SCALE GENOMIC DNA]</scope>
    <source>
        <strain evidence="1 2">A10</strain>
    </source>
</reference>
<organism evidence="1 2">
    <name type="scientific">Klebsiella michiganensis</name>
    <dbReference type="NCBI Taxonomy" id="1134687"/>
    <lineage>
        <taxon>Bacteria</taxon>
        <taxon>Pseudomonadati</taxon>
        <taxon>Pseudomonadota</taxon>
        <taxon>Gammaproteobacteria</taxon>
        <taxon>Enterobacterales</taxon>
        <taxon>Enterobacteriaceae</taxon>
        <taxon>Klebsiella/Raoultella group</taxon>
        <taxon>Klebsiella</taxon>
    </lineage>
</organism>
<dbReference type="Proteomes" id="UP000234667">
    <property type="component" value="Unassembled WGS sequence"/>
</dbReference>